<dbReference type="GO" id="GO:0006487">
    <property type="term" value="P:protein N-linked glycosylation"/>
    <property type="evidence" value="ECO:0007669"/>
    <property type="project" value="TreeGrafter"/>
</dbReference>
<keyword evidence="7" id="KW-1185">Reference proteome</keyword>
<keyword evidence="3" id="KW-0808">Transferase</keyword>
<organism evidence="6 7">
    <name type="scientific">Lophiostoma macrostomum CBS 122681</name>
    <dbReference type="NCBI Taxonomy" id="1314788"/>
    <lineage>
        <taxon>Eukaryota</taxon>
        <taxon>Fungi</taxon>
        <taxon>Dikarya</taxon>
        <taxon>Ascomycota</taxon>
        <taxon>Pezizomycotina</taxon>
        <taxon>Dothideomycetes</taxon>
        <taxon>Pleosporomycetidae</taxon>
        <taxon>Pleosporales</taxon>
        <taxon>Lophiostomataceae</taxon>
        <taxon>Lophiostoma</taxon>
    </lineage>
</organism>
<evidence type="ECO:0008006" key="8">
    <source>
        <dbReference type="Google" id="ProtNLM"/>
    </source>
</evidence>
<keyword evidence="2" id="KW-0328">Glycosyltransferase</keyword>
<comment type="similarity">
    <text evidence="1">Belongs to the glycosyltransferase 34 family.</text>
</comment>
<keyword evidence="5" id="KW-0812">Transmembrane</keyword>
<reference evidence="6" key="1">
    <citation type="journal article" date="2020" name="Stud. Mycol.">
        <title>101 Dothideomycetes genomes: a test case for predicting lifestyles and emergence of pathogens.</title>
        <authorList>
            <person name="Haridas S."/>
            <person name="Albert R."/>
            <person name="Binder M."/>
            <person name="Bloem J."/>
            <person name="Labutti K."/>
            <person name="Salamov A."/>
            <person name="Andreopoulos B."/>
            <person name="Baker S."/>
            <person name="Barry K."/>
            <person name="Bills G."/>
            <person name="Bluhm B."/>
            <person name="Cannon C."/>
            <person name="Castanera R."/>
            <person name="Culley D."/>
            <person name="Daum C."/>
            <person name="Ezra D."/>
            <person name="Gonzalez J."/>
            <person name="Henrissat B."/>
            <person name="Kuo A."/>
            <person name="Liang C."/>
            <person name="Lipzen A."/>
            <person name="Lutzoni F."/>
            <person name="Magnuson J."/>
            <person name="Mondo S."/>
            <person name="Nolan M."/>
            <person name="Ohm R."/>
            <person name="Pangilinan J."/>
            <person name="Park H.-J."/>
            <person name="Ramirez L."/>
            <person name="Alfaro M."/>
            <person name="Sun H."/>
            <person name="Tritt A."/>
            <person name="Yoshinaga Y."/>
            <person name="Zwiers L.-H."/>
            <person name="Turgeon B."/>
            <person name="Goodwin S."/>
            <person name="Spatafora J."/>
            <person name="Crous P."/>
            <person name="Grigoriev I."/>
        </authorList>
    </citation>
    <scope>NUCLEOTIDE SEQUENCE</scope>
    <source>
        <strain evidence="6">CBS 122681</strain>
    </source>
</reference>
<sequence length="429" mass="48193">MALGPQSRWRRVLLLALLPMLAAIFYYVSTTPPSFLPHASSPSSDNMTFSSDDASMMTVMKALYGPIVHPVAAPNFTDEDGETFYLPKGKDDPRFKKSLGKRVLILDVDSRPLNHEGQILGKELKWKGIKPLAAGMLSHYMYAQVHGYTYKFIHAPSYEDRWGTWTKVPMMLSAIRTRQFDYIVFMDSDVVMHYPHLPIEWLLNYWDVQPGMLAAMSIDPDEPQNYDVRGNRYLNTGFVILQNDRDHEGNVDGVEGKESRLETMLTRWAECPDEGYKHCKRWKGDWPHEQAAFGTFVRYDPLFSSRPSLAAEKAGAPPENTYAKGEAIKVLPCVEANGAPEAENRGGCKGLFVRHYWVDKSLVASAVSDGILQYWMPRLHHGLIDSGNIVDAKGFQLHGAEAVELHGEAREGARKGKGTGSANLKEEGW</sequence>
<dbReference type="GO" id="GO:0016757">
    <property type="term" value="F:glycosyltransferase activity"/>
    <property type="evidence" value="ECO:0007669"/>
    <property type="project" value="UniProtKB-KW"/>
</dbReference>
<name>A0A6A6T674_9PLEO</name>
<evidence type="ECO:0000313" key="7">
    <source>
        <dbReference type="Proteomes" id="UP000799324"/>
    </source>
</evidence>
<dbReference type="Gene3D" id="3.90.550.10">
    <property type="entry name" value="Spore Coat Polysaccharide Biosynthesis Protein SpsA, Chain A"/>
    <property type="match status" value="1"/>
</dbReference>
<feature type="transmembrane region" description="Helical" evidence="5">
    <location>
        <begin position="12"/>
        <end position="29"/>
    </location>
</feature>
<proteinExistence type="inferred from homology"/>
<evidence type="ECO:0000256" key="3">
    <source>
        <dbReference type="ARBA" id="ARBA00022679"/>
    </source>
</evidence>
<keyword evidence="5" id="KW-0472">Membrane</keyword>
<protein>
    <recommendedName>
        <fullName evidence="8">Nucleotide-diphospho-sugar transferase domain-containing protein</fullName>
    </recommendedName>
</protein>
<feature type="region of interest" description="Disordered" evidence="4">
    <location>
        <begin position="408"/>
        <end position="429"/>
    </location>
</feature>
<dbReference type="EMBL" id="MU004353">
    <property type="protein sequence ID" value="KAF2655172.1"/>
    <property type="molecule type" value="Genomic_DNA"/>
</dbReference>
<dbReference type="InterPro" id="IPR008630">
    <property type="entry name" value="Glyco_trans_34"/>
</dbReference>
<keyword evidence="5" id="KW-1133">Transmembrane helix</keyword>
<dbReference type="PANTHER" id="PTHR31306:SF3">
    <property type="entry name" value="NUCLEOTIDE-DIPHOSPHO-SUGAR TRANSFERASE DOMAIN-CONTAINING PROTEIN"/>
    <property type="match status" value="1"/>
</dbReference>
<dbReference type="GO" id="GO:0000139">
    <property type="term" value="C:Golgi membrane"/>
    <property type="evidence" value="ECO:0007669"/>
    <property type="project" value="TreeGrafter"/>
</dbReference>
<dbReference type="OrthoDB" id="3763672at2759"/>
<dbReference type="InterPro" id="IPR029044">
    <property type="entry name" value="Nucleotide-diphossugar_trans"/>
</dbReference>
<evidence type="ECO:0000256" key="5">
    <source>
        <dbReference type="SAM" id="Phobius"/>
    </source>
</evidence>
<evidence type="ECO:0000256" key="2">
    <source>
        <dbReference type="ARBA" id="ARBA00022676"/>
    </source>
</evidence>
<dbReference type="PANTHER" id="PTHR31306">
    <property type="entry name" value="ALPHA-1,6-MANNOSYLTRANSFERASE MNN11-RELATED"/>
    <property type="match status" value="1"/>
</dbReference>
<dbReference type="AlphaFoldDB" id="A0A6A6T674"/>
<evidence type="ECO:0000313" key="6">
    <source>
        <dbReference type="EMBL" id="KAF2655172.1"/>
    </source>
</evidence>
<gene>
    <name evidence="6" type="ORF">K491DRAFT_599445</name>
</gene>
<dbReference type="SUPFAM" id="SSF53448">
    <property type="entry name" value="Nucleotide-diphospho-sugar transferases"/>
    <property type="match status" value="1"/>
</dbReference>
<evidence type="ECO:0000256" key="1">
    <source>
        <dbReference type="ARBA" id="ARBA00005664"/>
    </source>
</evidence>
<accession>A0A6A6T674</accession>
<evidence type="ECO:0000256" key="4">
    <source>
        <dbReference type="SAM" id="MobiDB-lite"/>
    </source>
</evidence>
<dbReference type="Proteomes" id="UP000799324">
    <property type="component" value="Unassembled WGS sequence"/>
</dbReference>